<evidence type="ECO:0000313" key="1">
    <source>
        <dbReference type="EMBL" id="GHC44087.1"/>
    </source>
</evidence>
<dbReference type="AlphaFoldDB" id="A0A918TGG8"/>
<name>A0A918TGG8_9BACT</name>
<keyword evidence="2" id="KW-1185">Reference proteome</keyword>
<sequence>MASLISQVGWMGASTDSFESENCEGPKACEKKSALENWRVVACGGEEDGGDGIAGDSLGSGLERRALEWLASDGVALSA</sequence>
<accession>A0A918TGG8</accession>
<gene>
    <name evidence="1" type="ORF">GCM10007100_06640</name>
</gene>
<organism evidence="1 2">
    <name type="scientific">Roseibacillus persicicus</name>
    <dbReference type="NCBI Taxonomy" id="454148"/>
    <lineage>
        <taxon>Bacteria</taxon>
        <taxon>Pseudomonadati</taxon>
        <taxon>Verrucomicrobiota</taxon>
        <taxon>Verrucomicrobiia</taxon>
        <taxon>Verrucomicrobiales</taxon>
        <taxon>Verrucomicrobiaceae</taxon>
        <taxon>Roseibacillus</taxon>
    </lineage>
</organism>
<comment type="caution">
    <text evidence="1">The sequence shown here is derived from an EMBL/GenBank/DDBJ whole genome shotgun (WGS) entry which is preliminary data.</text>
</comment>
<reference evidence="1" key="1">
    <citation type="journal article" date="2014" name="Int. J. Syst. Evol. Microbiol.">
        <title>Complete genome sequence of Corynebacterium casei LMG S-19264T (=DSM 44701T), isolated from a smear-ripened cheese.</title>
        <authorList>
            <consortium name="US DOE Joint Genome Institute (JGI-PGF)"/>
            <person name="Walter F."/>
            <person name="Albersmeier A."/>
            <person name="Kalinowski J."/>
            <person name="Ruckert C."/>
        </authorList>
    </citation>
    <scope>NUCLEOTIDE SEQUENCE</scope>
    <source>
        <strain evidence="1">KCTC 12988</strain>
    </source>
</reference>
<protein>
    <submittedName>
        <fullName evidence="1">Uncharacterized protein</fullName>
    </submittedName>
</protein>
<reference evidence="1" key="2">
    <citation type="submission" date="2020-09" db="EMBL/GenBank/DDBJ databases">
        <authorList>
            <person name="Sun Q."/>
            <person name="Kim S."/>
        </authorList>
    </citation>
    <scope>NUCLEOTIDE SEQUENCE</scope>
    <source>
        <strain evidence="1">KCTC 12988</strain>
    </source>
</reference>
<evidence type="ECO:0000313" key="2">
    <source>
        <dbReference type="Proteomes" id="UP000644507"/>
    </source>
</evidence>
<dbReference type="Proteomes" id="UP000644507">
    <property type="component" value="Unassembled WGS sequence"/>
</dbReference>
<dbReference type="EMBL" id="BMXI01000002">
    <property type="protein sequence ID" value="GHC44087.1"/>
    <property type="molecule type" value="Genomic_DNA"/>
</dbReference>
<proteinExistence type="predicted"/>